<organism evidence="1 2">
    <name type="scientific">Bauhinia variegata</name>
    <name type="common">Purple orchid tree</name>
    <name type="synonym">Phanera variegata</name>
    <dbReference type="NCBI Taxonomy" id="167791"/>
    <lineage>
        <taxon>Eukaryota</taxon>
        <taxon>Viridiplantae</taxon>
        <taxon>Streptophyta</taxon>
        <taxon>Embryophyta</taxon>
        <taxon>Tracheophyta</taxon>
        <taxon>Spermatophyta</taxon>
        <taxon>Magnoliopsida</taxon>
        <taxon>eudicotyledons</taxon>
        <taxon>Gunneridae</taxon>
        <taxon>Pentapetalae</taxon>
        <taxon>rosids</taxon>
        <taxon>fabids</taxon>
        <taxon>Fabales</taxon>
        <taxon>Fabaceae</taxon>
        <taxon>Cercidoideae</taxon>
        <taxon>Cercideae</taxon>
        <taxon>Bauhiniinae</taxon>
        <taxon>Bauhinia</taxon>
    </lineage>
</organism>
<protein>
    <submittedName>
        <fullName evidence="1">Uncharacterized protein</fullName>
    </submittedName>
</protein>
<gene>
    <name evidence="1" type="ORF">L6164_006351</name>
</gene>
<evidence type="ECO:0000313" key="1">
    <source>
        <dbReference type="EMBL" id="KAI4352065.1"/>
    </source>
</evidence>
<reference evidence="1 2" key="1">
    <citation type="journal article" date="2022" name="DNA Res.">
        <title>Chromosomal-level genome assembly of the orchid tree Bauhinia variegata (Leguminosae; Cercidoideae) supports the allotetraploid origin hypothesis of Bauhinia.</title>
        <authorList>
            <person name="Zhong Y."/>
            <person name="Chen Y."/>
            <person name="Zheng D."/>
            <person name="Pang J."/>
            <person name="Liu Y."/>
            <person name="Luo S."/>
            <person name="Meng S."/>
            <person name="Qian L."/>
            <person name="Wei D."/>
            <person name="Dai S."/>
            <person name="Zhou R."/>
        </authorList>
    </citation>
    <scope>NUCLEOTIDE SEQUENCE [LARGE SCALE GENOMIC DNA]</scope>
    <source>
        <strain evidence="1">BV-YZ2020</strain>
    </source>
</reference>
<evidence type="ECO:0000313" key="2">
    <source>
        <dbReference type="Proteomes" id="UP000828941"/>
    </source>
</evidence>
<accession>A0ACB9PUQ7</accession>
<proteinExistence type="predicted"/>
<dbReference type="EMBL" id="CM039428">
    <property type="protein sequence ID" value="KAI4352065.1"/>
    <property type="molecule type" value="Genomic_DNA"/>
</dbReference>
<comment type="caution">
    <text evidence="1">The sequence shown here is derived from an EMBL/GenBank/DDBJ whole genome shotgun (WGS) entry which is preliminary data.</text>
</comment>
<name>A0ACB9PUQ7_BAUVA</name>
<sequence length="87" mass="9540">MPSAYGVPRGSMEAIQVAAVATVLTEKRRLNAKRYELQLVPRVQGERLGKFLLQLIELIAHKVLTLFLANFDVNDNGAVSLCSKGSN</sequence>
<dbReference type="Proteomes" id="UP000828941">
    <property type="component" value="Chromosome 3"/>
</dbReference>
<keyword evidence="2" id="KW-1185">Reference proteome</keyword>